<dbReference type="EMBL" id="CP063145">
    <property type="protein sequence ID" value="QOR73648.1"/>
    <property type="molecule type" value="Genomic_DNA"/>
</dbReference>
<dbReference type="NCBIfam" id="TIGR04183">
    <property type="entry name" value="Por_Secre_tail"/>
    <property type="match status" value="1"/>
</dbReference>
<dbReference type="KEGG" id="civ:IMZ16_09055"/>
<organism evidence="3 4">
    <name type="scientific">Cruoricaptor ignavus</name>
    <dbReference type="NCBI Taxonomy" id="1118202"/>
    <lineage>
        <taxon>Bacteria</taxon>
        <taxon>Pseudomonadati</taxon>
        <taxon>Bacteroidota</taxon>
        <taxon>Flavobacteriia</taxon>
        <taxon>Flavobacteriales</taxon>
        <taxon>Weeksellaceae</taxon>
        <taxon>Cruoricaptor</taxon>
    </lineage>
</organism>
<keyword evidence="1" id="KW-0732">Signal</keyword>
<dbReference type="Proteomes" id="UP000593605">
    <property type="component" value="Chromosome"/>
</dbReference>
<name>A0A7M1T1C1_9FLAO</name>
<dbReference type="RefSeq" id="WP_193439765.1">
    <property type="nucleotide sequence ID" value="NZ_CP063145.1"/>
</dbReference>
<sequence>MFEFANKPGNDTTISTNAAAKAFTENGTVQPGTWLGSNGTNWFYCENWENYQVPDKTTDVIIPATATNKPVVKADDVNAAKYKSTATFNNITIENGASLTMGDNTEIEMHGNWNNAGTFEMGNSTITFAGTGTQVINGNDTAKAETFYNVNLANNFNTQESNNLIAKGKLSVQPGYKVTAADGRYISAGNFENQGDGSNFIVEKDGSFVIDNAAASVSGQITVQRETKNADDNQYNFLSMPVKGVNIKTATEAKRVLYYDEKTDFFKDSDGAYVVGKAYAVKDKAKENLYGFKGAVVHGNQTYKLEKGGEGYNLLGNPYAAKFSLENFFVVNNNLDTTFYLWDSAVNKEVQQYGGAYNGNSYATYNVDNSTGTRATGGVAQSNAQAETANDKVPNGILKVGQGFIAKATTEGNATFTNEMMVREGGVAFFGNTARKQDRDRYWLSLTAPTKMNNQIAVVYYENGKKGFGQDDSEDISGASDLLFSVVEGKKVIINGRPNFKGDDVVQLGTANFMAGEYSIRIDKAEGIFAGKQDIFLKDKMTGKVANLSHGKYTFTAEEGTTTDRFEIVYSDNLLKANDIAKEDLQVYEDNLTFVAKSSGERISSVKLYDASGKLVFSGEFNSHEARIPAASLAKGLYIITVKAGEQTLTKKILKK</sequence>
<proteinExistence type="predicted"/>
<dbReference type="AlphaFoldDB" id="A0A7M1T1C1"/>
<protein>
    <submittedName>
        <fullName evidence="3">T9SS type A sorting domain-containing protein</fullName>
    </submittedName>
</protein>
<gene>
    <name evidence="3" type="ORF">IMZ16_09055</name>
</gene>
<evidence type="ECO:0000259" key="2">
    <source>
        <dbReference type="Pfam" id="PF18962"/>
    </source>
</evidence>
<accession>A0A7M1T1C1</accession>
<dbReference type="InterPro" id="IPR026444">
    <property type="entry name" value="Secre_tail"/>
</dbReference>
<evidence type="ECO:0000313" key="4">
    <source>
        <dbReference type="Proteomes" id="UP000593605"/>
    </source>
</evidence>
<evidence type="ECO:0000256" key="1">
    <source>
        <dbReference type="ARBA" id="ARBA00022729"/>
    </source>
</evidence>
<feature type="domain" description="Secretion system C-terminal sorting" evidence="2">
    <location>
        <begin position="591"/>
        <end position="653"/>
    </location>
</feature>
<dbReference type="Pfam" id="PF18962">
    <property type="entry name" value="Por_Secre_tail"/>
    <property type="match status" value="1"/>
</dbReference>
<reference evidence="3 4" key="1">
    <citation type="submission" date="2020-10" db="EMBL/GenBank/DDBJ databases">
        <title>Complete genome of Cruoricapor ignavus strain M1214 isolated from the blood culture of a febrile patient.</title>
        <authorList>
            <person name="Guglielmino C.J.D."/>
        </authorList>
    </citation>
    <scope>NUCLEOTIDE SEQUENCE [LARGE SCALE GENOMIC DNA]</scope>
    <source>
        <strain evidence="3 4">M1214</strain>
    </source>
</reference>
<evidence type="ECO:0000313" key="3">
    <source>
        <dbReference type="EMBL" id="QOR73648.1"/>
    </source>
</evidence>